<protein>
    <submittedName>
        <fullName evidence="3">Thiamine ABC transporter substrate-binding protein</fullName>
    </submittedName>
</protein>
<dbReference type="EMBL" id="CP049866">
    <property type="protein sequence ID" value="QIK74554.1"/>
    <property type="molecule type" value="Genomic_DNA"/>
</dbReference>
<dbReference type="KEGG" id="npi:G7071_03040"/>
<gene>
    <name evidence="3" type="ORF">G7071_03040</name>
</gene>
<feature type="chain" id="PRO_5039086345" evidence="2">
    <location>
        <begin position="25"/>
        <end position="369"/>
    </location>
</feature>
<dbReference type="Proteomes" id="UP000502035">
    <property type="component" value="Chromosome"/>
</dbReference>
<dbReference type="GO" id="GO:0030288">
    <property type="term" value="C:outer membrane-bounded periplasmic space"/>
    <property type="evidence" value="ECO:0007669"/>
    <property type="project" value="TreeGrafter"/>
</dbReference>
<organism evidence="3 4">
    <name type="scientific">Nocardioides piscis</name>
    <dbReference type="NCBI Taxonomy" id="2714938"/>
    <lineage>
        <taxon>Bacteria</taxon>
        <taxon>Bacillati</taxon>
        <taxon>Actinomycetota</taxon>
        <taxon>Actinomycetes</taxon>
        <taxon>Propionibacteriales</taxon>
        <taxon>Nocardioidaceae</taxon>
        <taxon>Nocardioides</taxon>
    </lineage>
</organism>
<proteinExistence type="predicted"/>
<dbReference type="PROSITE" id="PS51257">
    <property type="entry name" value="PROKAR_LIPOPROTEIN"/>
    <property type="match status" value="1"/>
</dbReference>
<sequence>MFRLPLRASALLTALLVVTGCSTLGDGGDDSATEPSAGATSGEVGGKVVLVTHSSFNLPKKLVTAFEAESGIDLVTRAAGDGGTLAAKLSLTKGNPTGDLAFGVDNTFASRTLDEGVFAAYQPALPEGADEFALDEGSDRLTPIDVGHVCVNVDTTWFAEAGIEPPARLADLAESRYKDLMVVPGASTSSPGMAFLLSTVAEFGDDAEATDGVDWRYYWKSLLDNGLKVVDGWTDAYYGDFTQGGGKGERPIVVSYDSSPAFTVAKGGDESTTAALLDTCFRQVEYAGVLEGADNPEGAKAVVDWLLTDEVQGALPTAMYVFPVSDSVDVPEDWSRFAVQPTAPLTVSPSDIAANREQWLTDWTDIISR</sequence>
<evidence type="ECO:0000313" key="3">
    <source>
        <dbReference type="EMBL" id="QIK74554.1"/>
    </source>
</evidence>
<evidence type="ECO:0000256" key="2">
    <source>
        <dbReference type="SAM" id="SignalP"/>
    </source>
</evidence>
<dbReference type="PANTHER" id="PTHR30006:SF2">
    <property type="entry name" value="ABC TRANSPORTER SUBSTRATE-BINDING PROTEIN"/>
    <property type="match status" value="1"/>
</dbReference>
<dbReference type="InterPro" id="IPR005948">
    <property type="entry name" value="ThiB-like"/>
</dbReference>
<evidence type="ECO:0000313" key="4">
    <source>
        <dbReference type="Proteomes" id="UP000502035"/>
    </source>
</evidence>
<dbReference type="GO" id="GO:0030975">
    <property type="term" value="F:thiamine binding"/>
    <property type="evidence" value="ECO:0007669"/>
    <property type="project" value="InterPro"/>
</dbReference>
<keyword evidence="4" id="KW-1185">Reference proteome</keyword>
<dbReference type="AlphaFoldDB" id="A0A6G7YCC1"/>
<dbReference type="Pfam" id="PF13343">
    <property type="entry name" value="SBP_bac_6"/>
    <property type="match status" value="1"/>
</dbReference>
<dbReference type="RefSeq" id="WP_166314756.1">
    <property type="nucleotide sequence ID" value="NZ_CP049866.1"/>
</dbReference>
<dbReference type="PANTHER" id="PTHR30006">
    <property type="entry name" value="THIAMINE-BINDING PERIPLASMIC PROTEIN-RELATED"/>
    <property type="match status" value="1"/>
</dbReference>
<reference evidence="3 4" key="1">
    <citation type="submission" date="2020-03" db="EMBL/GenBank/DDBJ databases">
        <title>Nocardioides sp. nov., isolated from fish.</title>
        <authorList>
            <person name="Hyun D.-W."/>
            <person name="Bae J.-W."/>
        </authorList>
    </citation>
    <scope>NUCLEOTIDE SEQUENCE [LARGE SCALE GENOMIC DNA]</scope>
    <source>
        <strain evidence="3 4">HDW12A</strain>
    </source>
</reference>
<name>A0A6G7YCC1_9ACTN</name>
<dbReference type="GO" id="GO:0030976">
    <property type="term" value="F:thiamine pyrophosphate binding"/>
    <property type="evidence" value="ECO:0007669"/>
    <property type="project" value="TreeGrafter"/>
</dbReference>
<accession>A0A6G7YCC1</accession>
<dbReference type="SUPFAM" id="SSF53850">
    <property type="entry name" value="Periplasmic binding protein-like II"/>
    <property type="match status" value="1"/>
</dbReference>
<feature type="signal peptide" evidence="2">
    <location>
        <begin position="1"/>
        <end position="24"/>
    </location>
</feature>
<dbReference type="Gene3D" id="3.40.190.10">
    <property type="entry name" value="Periplasmic binding protein-like II"/>
    <property type="match status" value="2"/>
</dbReference>
<dbReference type="NCBIfam" id="TIGR01254">
    <property type="entry name" value="sfuA"/>
    <property type="match status" value="1"/>
</dbReference>
<evidence type="ECO:0000256" key="1">
    <source>
        <dbReference type="ARBA" id="ARBA00022729"/>
    </source>
</evidence>
<keyword evidence="1 2" id="KW-0732">Signal</keyword>
<dbReference type="GO" id="GO:0015888">
    <property type="term" value="P:thiamine transport"/>
    <property type="evidence" value="ECO:0007669"/>
    <property type="project" value="InterPro"/>
</dbReference>